<dbReference type="AlphaFoldDB" id="A0AAD4VZ67"/>
<gene>
    <name evidence="1" type="ORF">L3X38_024107</name>
</gene>
<reference evidence="1 2" key="1">
    <citation type="journal article" date="2022" name="G3 (Bethesda)">
        <title>Whole-genome sequence and methylome profiling of the almond [Prunus dulcis (Mill.) D.A. Webb] cultivar 'Nonpareil'.</title>
        <authorList>
            <person name="D'Amico-Willman K.M."/>
            <person name="Ouma W.Z."/>
            <person name="Meulia T."/>
            <person name="Sideli G.M."/>
            <person name="Gradziel T.M."/>
            <person name="Fresnedo-Ramirez J."/>
        </authorList>
    </citation>
    <scope>NUCLEOTIDE SEQUENCE [LARGE SCALE GENOMIC DNA]</scope>
    <source>
        <strain evidence="1">Clone GOH B32 T37-40</strain>
    </source>
</reference>
<keyword evidence="2" id="KW-1185">Reference proteome</keyword>
<organism evidence="1 2">
    <name type="scientific">Prunus dulcis</name>
    <name type="common">Almond</name>
    <name type="synonym">Amygdalus dulcis</name>
    <dbReference type="NCBI Taxonomy" id="3755"/>
    <lineage>
        <taxon>Eukaryota</taxon>
        <taxon>Viridiplantae</taxon>
        <taxon>Streptophyta</taxon>
        <taxon>Embryophyta</taxon>
        <taxon>Tracheophyta</taxon>
        <taxon>Spermatophyta</taxon>
        <taxon>Magnoliopsida</taxon>
        <taxon>eudicotyledons</taxon>
        <taxon>Gunneridae</taxon>
        <taxon>Pentapetalae</taxon>
        <taxon>rosids</taxon>
        <taxon>fabids</taxon>
        <taxon>Rosales</taxon>
        <taxon>Rosaceae</taxon>
        <taxon>Amygdaloideae</taxon>
        <taxon>Amygdaleae</taxon>
        <taxon>Prunus</taxon>
    </lineage>
</organism>
<accession>A0AAD4VZ67</accession>
<evidence type="ECO:0000313" key="1">
    <source>
        <dbReference type="EMBL" id="KAI5333974.1"/>
    </source>
</evidence>
<dbReference type="EMBL" id="JAJFAZ020000004">
    <property type="protein sequence ID" value="KAI5333974.1"/>
    <property type="molecule type" value="Genomic_DNA"/>
</dbReference>
<proteinExistence type="predicted"/>
<dbReference type="Proteomes" id="UP001054821">
    <property type="component" value="Chromosome 4"/>
</dbReference>
<protein>
    <submittedName>
        <fullName evidence="1">Uncharacterized protein</fullName>
    </submittedName>
</protein>
<name>A0AAD4VZ67_PRUDU</name>
<comment type="caution">
    <text evidence="1">The sequence shown here is derived from an EMBL/GenBank/DDBJ whole genome shotgun (WGS) entry which is preliminary data.</text>
</comment>
<evidence type="ECO:0000313" key="2">
    <source>
        <dbReference type="Proteomes" id="UP001054821"/>
    </source>
</evidence>
<sequence length="116" mass="13305">MCMCWGRGTIIKWSLKKEKAKTTEVNQHQLEIFQEENQKLSKIVDFYSQDMQKQLEALDQLGERKQRDHNISYAQAKGVIFGSSSYECQEAVHENLREGVQMAKVKALIVESGSVP</sequence>